<proteinExistence type="predicted"/>
<sequence>DRWETYRETLRTLYVVENKTLKKVSDTMKSSYNFEAPLWEFETKLRRWGFTKNLKKEEWPVIASHLSKRKREGK</sequence>
<keyword evidence="3" id="KW-1185">Reference proteome</keyword>
<dbReference type="InterPro" id="IPR025676">
    <property type="entry name" value="Clr5_dom"/>
</dbReference>
<dbReference type="Proteomes" id="UP000250140">
    <property type="component" value="Unassembled WGS sequence"/>
</dbReference>
<feature type="non-terminal residue" evidence="2">
    <location>
        <position position="74"/>
    </location>
</feature>
<evidence type="ECO:0000313" key="2">
    <source>
        <dbReference type="EMBL" id="OCL09629.1"/>
    </source>
</evidence>
<dbReference type="OrthoDB" id="5986190at2759"/>
<dbReference type="Pfam" id="PF14420">
    <property type="entry name" value="Clr5"/>
    <property type="match status" value="1"/>
</dbReference>
<accession>A0A8E2JU26</accession>
<evidence type="ECO:0000313" key="3">
    <source>
        <dbReference type="Proteomes" id="UP000250140"/>
    </source>
</evidence>
<organism evidence="2 3">
    <name type="scientific">Glonium stellatum</name>
    <dbReference type="NCBI Taxonomy" id="574774"/>
    <lineage>
        <taxon>Eukaryota</taxon>
        <taxon>Fungi</taxon>
        <taxon>Dikarya</taxon>
        <taxon>Ascomycota</taxon>
        <taxon>Pezizomycotina</taxon>
        <taxon>Dothideomycetes</taxon>
        <taxon>Pleosporomycetidae</taxon>
        <taxon>Gloniales</taxon>
        <taxon>Gloniaceae</taxon>
        <taxon>Glonium</taxon>
    </lineage>
</organism>
<dbReference type="AlphaFoldDB" id="A0A8E2JU26"/>
<dbReference type="PANTHER" id="PTHR38788">
    <property type="entry name" value="CLR5 DOMAIN-CONTAINING PROTEIN"/>
    <property type="match status" value="1"/>
</dbReference>
<protein>
    <recommendedName>
        <fullName evidence="1">Clr5 domain-containing protein</fullName>
    </recommendedName>
</protein>
<dbReference type="PANTHER" id="PTHR38788:SF3">
    <property type="entry name" value="CLR5 DOMAIN-CONTAINING PROTEIN"/>
    <property type="match status" value="1"/>
</dbReference>
<feature type="domain" description="Clr5" evidence="1">
    <location>
        <begin position="2"/>
        <end position="52"/>
    </location>
</feature>
<name>A0A8E2JU26_9PEZI</name>
<reference evidence="2 3" key="1">
    <citation type="journal article" date="2016" name="Nat. Commun.">
        <title>Ectomycorrhizal ecology is imprinted in the genome of the dominant symbiotic fungus Cenococcum geophilum.</title>
        <authorList>
            <consortium name="DOE Joint Genome Institute"/>
            <person name="Peter M."/>
            <person name="Kohler A."/>
            <person name="Ohm R.A."/>
            <person name="Kuo A."/>
            <person name="Krutzmann J."/>
            <person name="Morin E."/>
            <person name="Arend M."/>
            <person name="Barry K.W."/>
            <person name="Binder M."/>
            <person name="Choi C."/>
            <person name="Clum A."/>
            <person name="Copeland A."/>
            <person name="Grisel N."/>
            <person name="Haridas S."/>
            <person name="Kipfer T."/>
            <person name="LaButti K."/>
            <person name="Lindquist E."/>
            <person name="Lipzen A."/>
            <person name="Maire R."/>
            <person name="Meier B."/>
            <person name="Mihaltcheva S."/>
            <person name="Molinier V."/>
            <person name="Murat C."/>
            <person name="Poggeler S."/>
            <person name="Quandt C.A."/>
            <person name="Sperisen C."/>
            <person name="Tritt A."/>
            <person name="Tisserant E."/>
            <person name="Crous P.W."/>
            <person name="Henrissat B."/>
            <person name="Nehls U."/>
            <person name="Egli S."/>
            <person name="Spatafora J.W."/>
            <person name="Grigoriev I.V."/>
            <person name="Martin F.M."/>
        </authorList>
    </citation>
    <scope>NUCLEOTIDE SEQUENCE [LARGE SCALE GENOMIC DNA]</scope>
    <source>
        <strain evidence="2 3">CBS 207.34</strain>
    </source>
</reference>
<evidence type="ECO:0000259" key="1">
    <source>
        <dbReference type="Pfam" id="PF14420"/>
    </source>
</evidence>
<feature type="non-terminal residue" evidence="2">
    <location>
        <position position="1"/>
    </location>
</feature>
<dbReference type="EMBL" id="KV749387">
    <property type="protein sequence ID" value="OCL09629.1"/>
    <property type="molecule type" value="Genomic_DNA"/>
</dbReference>
<gene>
    <name evidence="2" type="ORF">AOQ84DRAFT_274633</name>
</gene>